<protein>
    <submittedName>
        <fullName evidence="2">Uncharacterized protein</fullName>
    </submittedName>
</protein>
<comment type="caution">
    <text evidence="2">The sequence shown here is derived from an EMBL/GenBank/DDBJ whole genome shotgun (WGS) entry which is preliminary data.</text>
</comment>
<feature type="compositionally biased region" description="Acidic residues" evidence="1">
    <location>
        <begin position="35"/>
        <end position="55"/>
    </location>
</feature>
<reference evidence="2" key="1">
    <citation type="submission" date="2021-02" db="EMBL/GenBank/DDBJ databases">
        <title>First Annotated Genome of the Yellow-green Alga Tribonema minus.</title>
        <authorList>
            <person name="Mahan K.M."/>
        </authorList>
    </citation>
    <scope>NUCLEOTIDE SEQUENCE</scope>
    <source>
        <strain evidence="2">UTEX B ZZ1240</strain>
    </source>
</reference>
<keyword evidence="3" id="KW-1185">Reference proteome</keyword>
<evidence type="ECO:0000313" key="2">
    <source>
        <dbReference type="EMBL" id="KAG5190860.1"/>
    </source>
</evidence>
<dbReference type="EMBL" id="JAFCMP010000026">
    <property type="protein sequence ID" value="KAG5190860.1"/>
    <property type="molecule type" value="Genomic_DNA"/>
</dbReference>
<feature type="region of interest" description="Disordered" evidence="1">
    <location>
        <begin position="20"/>
        <end position="65"/>
    </location>
</feature>
<evidence type="ECO:0000256" key="1">
    <source>
        <dbReference type="SAM" id="MobiDB-lite"/>
    </source>
</evidence>
<evidence type="ECO:0000313" key="3">
    <source>
        <dbReference type="Proteomes" id="UP000664859"/>
    </source>
</evidence>
<name>A0A835ZBX9_9STRA</name>
<organism evidence="2 3">
    <name type="scientific">Tribonema minus</name>
    <dbReference type="NCBI Taxonomy" id="303371"/>
    <lineage>
        <taxon>Eukaryota</taxon>
        <taxon>Sar</taxon>
        <taxon>Stramenopiles</taxon>
        <taxon>Ochrophyta</taxon>
        <taxon>PX clade</taxon>
        <taxon>Xanthophyceae</taxon>
        <taxon>Tribonematales</taxon>
        <taxon>Tribonemataceae</taxon>
        <taxon>Tribonema</taxon>
    </lineage>
</organism>
<dbReference type="Proteomes" id="UP000664859">
    <property type="component" value="Unassembled WGS sequence"/>
</dbReference>
<dbReference type="AlphaFoldDB" id="A0A835ZBX9"/>
<proteinExistence type="predicted"/>
<accession>A0A835ZBX9</accession>
<sequence length="268" mass="27149">MASNQADVFARPALLARLESHHDADVQLEPTGDGGSDDSSDLEDPDMYDDDDMEDLLAPARNPHGSSAGAVAAAARLIADACVLLYGKGTVPLRIHFTKHHATNRPCTCRTSWCRRAIRAAAAPAPPPPRASLPMPACCKSTDILASPRNPRSSGSAGAAAAARLLADACVLLYDKGTASRAAVTLTLRRLVARVAVVGDADDVARAVTALSSDDSAHSGGGGGGGSGGSGGGVSCVVLDLDAKTPRIMEALQCGGGGGARMASGDER</sequence>
<gene>
    <name evidence="2" type="ORF">JKP88DRAFT_251894</name>
</gene>